<dbReference type="GO" id="GO:0005634">
    <property type="term" value="C:nucleus"/>
    <property type="evidence" value="ECO:0007669"/>
    <property type="project" value="UniProtKB-SubCell"/>
</dbReference>
<sequence length="369" mass="39579">MMKQPLELSECSSQSSPSLSIENNLKDHSNKSGGVRPYVRSKMPRLRWTQDLHRSFVHAVERLGGEDRATPKMVLQLMDVKGLTISHVKSHLQMYRSMKHEQMIQAEAEAANGSKRNRRDGPEQMNYHHYYYGKALFDAHSSSTVTCSNYADQLASTPTILPPSWKHMQETMENKIMELDGKSNRCTMFRDFFNGHNVQDIGDGNKVVGEGSSLSNKSPSAEDEDFSSSTISKMATKILVIVLMITSILAYPTNARSLAMEAKAAADEQKEYFRHPLPPLFGGFGGLRGGIRPPFGLGAGVGGFGGGFGPFIGGGGTSTIGAGTGLGSSIGGGFNIGDNGGNNPDANAELGAGHDLSEGGDAAIGHDQP</sequence>
<proteinExistence type="predicted"/>
<dbReference type="InterPro" id="IPR006447">
    <property type="entry name" value="Myb_dom_plants"/>
</dbReference>
<dbReference type="PROSITE" id="PS51294">
    <property type="entry name" value="HTH_MYB"/>
    <property type="match status" value="1"/>
</dbReference>
<dbReference type="InterPro" id="IPR046955">
    <property type="entry name" value="PHR1-like"/>
</dbReference>
<comment type="caution">
    <text evidence="7">The sequence shown here is derived from an EMBL/GenBank/DDBJ whole genome shotgun (WGS) entry which is preliminary data.</text>
</comment>
<organism evidence="7 8">
    <name type="scientific">Nicotiana attenuata</name>
    <name type="common">Coyote tobacco</name>
    <dbReference type="NCBI Taxonomy" id="49451"/>
    <lineage>
        <taxon>Eukaryota</taxon>
        <taxon>Viridiplantae</taxon>
        <taxon>Streptophyta</taxon>
        <taxon>Embryophyta</taxon>
        <taxon>Tracheophyta</taxon>
        <taxon>Spermatophyta</taxon>
        <taxon>Magnoliopsida</taxon>
        <taxon>eudicotyledons</taxon>
        <taxon>Gunneridae</taxon>
        <taxon>Pentapetalae</taxon>
        <taxon>asterids</taxon>
        <taxon>lamiids</taxon>
        <taxon>Solanales</taxon>
        <taxon>Solanaceae</taxon>
        <taxon>Nicotianoideae</taxon>
        <taxon>Nicotianeae</taxon>
        <taxon>Nicotiana</taxon>
    </lineage>
</organism>
<feature type="region of interest" description="Disordered" evidence="5">
    <location>
        <begin position="1"/>
        <end position="37"/>
    </location>
</feature>
<gene>
    <name evidence="7" type="ORF">A4A49_27295</name>
</gene>
<reference evidence="7" key="1">
    <citation type="submission" date="2016-11" db="EMBL/GenBank/DDBJ databases">
        <title>The genome of Nicotiana attenuata.</title>
        <authorList>
            <person name="Xu S."/>
            <person name="Brockmoeller T."/>
            <person name="Gaquerel E."/>
            <person name="Navarro A."/>
            <person name="Kuhl H."/>
            <person name="Gase K."/>
            <person name="Ling Z."/>
            <person name="Zhou W."/>
            <person name="Kreitzer C."/>
            <person name="Stanke M."/>
            <person name="Tang H."/>
            <person name="Lyons E."/>
            <person name="Pandey P."/>
            <person name="Pandey S.P."/>
            <person name="Timmermann B."/>
            <person name="Baldwin I.T."/>
        </authorList>
    </citation>
    <scope>NUCLEOTIDE SEQUENCE [LARGE SCALE GENOMIC DNA]</scope>
    <source>
        <strain evidence="7">UT</strain>
    </source>
</reference>
<evidence type="ECO:0000313" key="7">
    <source>
        <dbReference type="EMBL" id="OIT26800.1"/>
    </source>
</evidence>
<keyword evidence="8" id="KW-1185">Reference proteome</keyword>
<dbReference type="InterPro" id="IPR017930">
    <property type="entry name" value="Myb_dom"/>
</dbReference>
<dbReference type="GO" id="GO:0010597">
    <property type="term" value="P:green leaf volatile biosynthetic process"/>
    <property type="evidence" value="ECO:0007669"/>
    <property type="project" value="UniProtKB-ARBA"/>
</dbReference>
<dbReference type="SUPFAM" id="SSF46689">
    <property type="entry name" value="Homeodomain-like"/>
    <property type="match status" value="1"/>
</dbReference>
<dbReference type="NCBIfam" id="TIGR01557">
    <property type="entry name" value="myb_SHAQKYF"/>
    <property type="match status" value="1"/>
</dbReference>
<dbReference type="AlphaFoldDB" id="A0A1J6KPL9"/>
<dbReference type="InterPro" id="IPR001005">
    <property type="entry name" value="SANT/Myb"/>
</dbReference>
<dbReference type="Proteomes" id="UP000187609">
    <property type="component" value="Unassembled WGS sequence"/>
</dbReference>
<dbReference type="PANTHER" id="PTHR31314">
    <property type="entry name" value="MYB FAMILY TRANSCRIPTION FACTOR PHL7-LIKE"/>
    <property type="match status" value="1"/>
</dbReference>
<evidence type="ECO:0000259" key="6">
    <source>
        <dbReference type="PROSITE" id="PS51294"/>
    </source>
</evidence>
<dbReference type="OMA" id="HMQETME"/>
<feature type="domain" description="HTH myb-type" evidence="6">
    <location>
        <begin position="40"/>
        <end position="100"/>
    </location>
</feature>
<evidence type="ECO:0000256" key="4">
    <source>
        <dbReference type="ARBA" id="ARBA00023242"/>
    </source>
</evidence>
<evidence type="ECO:0000256" key="1">
    <source>
        <dbReference type="ARBA" id="ARBA00004123"/>
    </source>
</evidence>
<dbReference type="GO" id="GO:0003700">
    <property type="term" value="F:DNA-binding transcription factor activity"/>
    <property type="evidence" value="ECO:0007669"/>
    <property type="project" value="InterPro"/>
</dbReference>
<dbReference type="EMBL" id="MJEQ01002660">
    <property type="protein sequence ID" value="OIT26800.1"/>
    <property type="molecule type" value="Genomic_DNA"/>
</dbReference>
<evidence type="ECO:0000256" key="2">
    <source>
        <dbReference type="ARBA" id="ARBA00023015"/>
    </source>
</evidence>
<evidence type="ECO:0000256" key="3">
    <source>
        <dbReference type="ARBA" id="ARBA00023163"/>
    </source>
</evidence>
<accession>A0A1J6KPL9</accession>
<dbReference type="STRING" id="49451.A0A1J6KPL9"/>
<evidence type="ECO:0000256" key="5">
    <source>
        <dbReference type="SAM" id="MobiDB-lite"/>
    </source>
</evidence>
<dbReference type="Pfam" id="PF00249">
    <property type="entry name" value="Myb_DNA-binding"/>
    <property type="match status" value="1"/>
</dbReference>
<keyword evidence="3" id="KW-0804">Transcription</keyword>
<comment type="subcellular location">
    <subcellularLocation>
        <location evidence="1">Nucleus</location>
    </subcellularLocation>
</comment>
<dbReference type="SMR" id="A0A1J6KPL9"/>
<dbReference type="GO" id="GO:0000976">
    <property type="term" value="F:transcription cis-regulatory region binding"/>
    <property type="evidence" value="ECO:0007669"/>
    <property type="project" value="UniProtKB-ARBA"/>
</dbReference>
<name>A0A1J6KPL9_NICAT</name>
<dbReference type="Gene3D" id="1.10.10.60">
    <property type="entry name" value="Homeodomain-like"/>
    <property type="match status" value="1"/>
</dbReference>
<dbReference type="FunFam" id="1.10.10.60:FF:000002">
    <property type="entry name" value="Myb family transcription factor"/>
    <property type="match status" value="1"/>
</dbReference>
<dbReference type="Gramene" id="OIT26800">
    <property type="protein sequence ID" value="OIT26800"/>
    <property type="gene ID" value="A4A49_27295"/>
</dbReference>
<evidence type="ECO:0000313" key="8">
    <source>
        <dbReference type="Proteomes" id="UP000187609"/>
    </source>
</evidence>
<protein>
    <submittedName>
        <fullName evidence="7">Myb family transcription factor</fullName>
    </submittedName>
</protein>
<dbReference type="PANTHER" id="PTHR31314:SF84">
    <property type="entry name" value="HOMEODOMAIN-LIKE SUPERFAMILY PROTEIN-RELATED"/>
    <property type="match status" value="1"/>
</dbReference>
<keyword evidence="2" id="KW-0805">Transcription regulation</keyword>
<feature type="region of interest" description="Disordered" evidence="5">
    <location>
        <begin position="203"/>
        <end position="227"/>
    </location>
</feature>
<keyword evidence="4" id="KW-0539">Nucleus</keyword>
<feature type="region of interest" description="Disordered" evidence="5">
    <location>
        <begin position="337"/>
        <end position="369"/>
    </location>
</feature>
<dbReference type="InterPro" id="IPR009057">
    <property type="entry name" value="Homeodomain-like_sf"/>
</dbReference>
<feature type="compositionally biased region" description="Low complexity" evidence="5">
    <location>
        <begin position="1"/>
        <end position="20"/>
    </location>
</feature>